<dbReference type="PANTHER" id="PTHR16112:SF22">
    <property type="entry name" value="PWWP DOMAIN-CONTAINING 2B"/>
    <property type="match status" value="1"/>
</dbReference>
<feature type="region of interest" description="Disordered" evidence="1">
    <location>
        <begin position="317"/>
        <end position="352"/>
    </location>
</feature>
<feature type="compositionally biased region" description="Polar residues" evidence="1">
    <location>
        <begin position="324"/>
        <end position="349"/>
    </location>
</feature>
<dbReference type="PANTHER" id="PTHR16112">
    <property type="entry name" value="METHYL-CPG BINDING PROTEIN, DROSOPHILA"/>
    <property type="match status" value="1"/>
</dbReference>
<keyword evidence="4" id="KW-1185">Reference proteome</keyword>
<feature type="compositionally biased region" description="Polar residues" evidence="1">
    <location>
        <begin position="134"/>
        <end position="147"/>
    </location>
</feature>
<reference evidence="4" key="1">
    <citation type="journal article" date="2017" name="bioRxiv">
        <title>Comparative analysis of the genomes of Stylophora pistillata and Acropora digitifera provides evidence for extensive differences between species of corals.</title>
        <authorList>
            <person name="Voolstra C.R."/>
            <person name="Li Y."/>
            <person name="Liew Y.J."/>
            <person name="Baumgarten S."/>
            <person name="Zoccola D."/>
            <person name="Flot J.-F."/>
            <person name="Tambutte S."/>
            <person name="Allemand D."/>
            <person name="Aranda M."/>
        </authorList>
    </citation>
    <scope>NUCLEOTIDE SEQUENCE [LARGE SCALE GENOMIC DNA]</scope>
</reference>
<dbReference type="CDD" id="cd20140">
    <property type="entry name" value="PWWP_PWWP2"/>
    <property type="match status" value="1"/>
</dbReference>
<dbReference type="GO" id="GO:0003682">
    <property type="term" value="F:chromatin binding"/>
    <property type="evidence" value="ECO:0007669"/>
    <property type="project" value="TreeGrafter"/>
</dbReference>
<organism evidence="3 4">
    <name type="scientific">Stylophora pistillata</name>
    <name type="common">Smooth cauliflower coral</name>
    <dbReference type="NCBI Taxonomy" id="50429"/>
    <lineage>
        <taxon>Eukaryota</taxon>
        <taxon>Metazoa</taxon>
        <taxon>Cnidaria</taxon>
        <taxon>Anthozoa</taxon>
        <taxon>Hexacorallia</taxon>
        <taxon>Scleractinia</taxon>
        <taxon>Astrocoeniina</taxon>
        <taxon>Pocilloporidae</taxon>
        <taxon>Stylophora</taxon>
    </lineage>
</organism>
<comment type="caution">
    <text evidence="3">The sequence shown here is derived from an EMBL/GenBank/DDBJ whole genome shotgun (WGS) entry which is preliminary data.</text>
</comment>
<dbReference type="SUPFAM" id="SSF63748">
    <property type="entry name" value="Tudor/PWWP/MBT"/>
    <property type="match status" value="1"/>
</dbReference>
<dbReference type="PROSITE" id="PS50812">
    <property type="entry name" value="PWWP"/>
    <property type="match status" value="1"/>
</dbReference>
<feature type="compositionally biased region" description="Low complexity" evidence="1">
    <location>
        <begin position="198"/>
        <end position="211"/>
    </location>
</feature>
<feature type="compositionally biased region" description="Basic and acidic residues" evidence="1">
    <location>
        <begin position="151"/>
        <end position="161"/>
    </location>
</feature>
<gene>
    <name evidence="3" type="primary">PWWP2A</name>
    <name evidence="3" type="ORF">AWC38_SpisGene11222</name>
</gene>
<protein>
    <submittedName>
        <fullName evidence="3">PWWP domain-containing protein 2A</fullName>
    </submittedName>
</protein>
<dbReference type="InterPro" id="IPR000313">
    <property type="entry name" value="PWWP_dom"/>
</dbReference>
<evidence type="ECO:0000313" key="3">
    <source>
        <dbReference type="EMBL" id="PFX24215.1"/>
    </source>
</evidence>
<name>A0A2B4S6W5_STYPI</name>
<proteinExistence type="predicted"/>
<dbReference type="GO" id="GO:0005634">
    <property type="term" value="C:nucleus"/>
    <property type="evidence" value="ECO:0007669"/>
    <property type="project" value="TreeGrafter"/>
</dbReference>
<dbReference type="EMBL" id="LSMT01000183">
    <property type="protein sequence ID" value="PFX24215.1"/>
    <property type="molecule type" value="Genomic_DNA"/>
</dbReference>
<dbReference type="OrthoDB" id="5964980at2759"/>
<dbReference type="SMART" id="SM00293">
    <property type="entry name" value="PWWP"/>
    <property type="match status" value="1"/>
</dbReference>
<feature type="compositionally biased region" description="Basic and acidic residues" evidence="1">
    <location>
        <begin position="119"/>
        <end position="133"/>
    </location>
</feature>
<evidence type="ECO:0000313" key="4">
    <source>
        <dbReference type="Proteomes" id="UP000225706"/>
    </source>
</evidence>
<dbReference type="Gene3D" id="2.30.30.140">
    <property type="match status" value="1"/>
</dbReference>
<feature type="region of interest" description="Disordered" evidence="1">
    <location>
        <begin position="486"/>
        <end position="511"/>
    </location>
</feature>
<feature type="domain" description="PWWP" evidence="2">
    <location>
        <begin position="533"/>
        <end position="594"/>
    </location>
</feature>
<evidence type="ECO:0000259" key="2">
    <source>
        <dbReference type="PROSITE" id="PS50812"/>
    </source>
</evidence>
<dbReference type="GO" id="GO:0010369">
    <property type="term" value="C:chromocenter"/>
    <property type="evidence" value="ECO:0007669"/>
    <property type="project" value="TreeGrafter"/>
</dbReference>
<accession>A0A2B4S6W5</accession>
<sequence>MSCLQAGSVLSATVEQALENCLLVCVKHRSKVFRGVLFDEKNAVVWRTSLEGQAINVESEKKTLGSSSAFGDGASRWSTRQASLFYKRNNNRSFSGRRIPSLFSEVKVLTDADLIEESRESPKKMVDKMESPTKRPSASGNQKSKQGQILKAKENSRKKTDLSSQINLKNSKFEANLKRKSSNQDSHSRSRKKRPDSVKVVGKGVQKQTQAKKLKADLKNPMKTELKMEGEWSLGSKNLAAKAVSPTQFKFILTKSCSVPVVPVDIASSTGQRQLGAVVSFNKLDSPLSMLTKRVTSTNGIELFTSSTDQNVHYNVDETDQNKSKQPNAGTNSTTTKIENSSGTKTSSEVAVGEEETCVSNILNVHYVRLPPTQEQDIERQDNTMVTQTGNVVKALDDFDVERNNNESVASEKQQNIETKEAQLVNVPLKRSARISERREYILHSQPKSAKLEHKKSSAELNVLKEVESVFGEDNAVLKSSSLHISNQATEGSTPSNEKSQKNITSPTKYTQRMTWKLQPQMTPVDKINPVSVGDIVWGKVHGHPWWPGRVLAISGIRNEESNNPWDRDAHVSWFGSNTSSIMHIHSLQLFLPNFAKRHKKQKKGYYRVAVRQAQEALMAMDGTD</sequence>
<feature type="region of interest" description="Disordered" evidence="1">
    <location>
        <begin position="119"/>
        <end position="214"/>
    </location>
</feature>
<dbReference type="Proteomes" id="UP000225706">
    <property type="component" value="Unassembled WGS sequence"/>
</dbReference>
<dbReference type="Pfam" id="PF00855">
    <property type="entry name" value="PWWP"/>
    <property type="match status" value="1"/>
</dbReference>
<evidence type="ECO:0000256" key="1">
    <source>
        <dbReference type="SAM" id="MobiDB-lite"/>
    </source>
</evidence>
<dbReference type="AlphaFoldDB" id="A0A2B4S6W5"/>